<name>A0A4V2YQY6_9ACTN</name>
<dbReference type="SFLD" id="SFLDS00005">
    <property type="entry name" value="Isoprenoid_Synthase_Type_I"/>
    <property type="match status" value="1"/>
</dbReference>
<evidence type="ECO:0000256" key="2">
    <source>
        <dbReference type="ARBA" id="ARBA00022842"/>
    </source>
</evidence>
<sequence>MASTSAAYGIESGVGSRGARTVRQILADTQRVVEPARRAAVDAFPVEIGRVAGYHAGWWDAEGRPTDGAGKAVRPALALACARAVGGGHTEAAGNDAAVAAAVAVELVHDFSLLHDDVMDGDTTRRHRPAAWAVFGVREAILVGDALLAAAMQQVISVAGAGADSAAAARVLAAAVQELCEGQSADLAFEERAEISLDECAAMAEGKTGALLGAACQLGAMAGITGGSDQAGAVAVARYRAFGRHLGLAFQLVDDLLGIWGDPAVTGKPVGSDLLSRKKSLPVVAALRSGTSAGKRLAWLYQRAEPLDEGSVADAAELVASAGGRVWARAEADRHFDAAMDALTEAGPAPDAAADLRTLAELITRRDH</sequence>
<dbReference type="Gene3D" id="1.10.600.10">
    <property type="entry name" value="Farnesyl Diphosphate Synthase"/>
    <property type="match status" value="1"/>
</dbReference>
<evidence type="ECO:0000256" key="1">
    <source>
        <dbReference type="ARBA" id="ARBA00022723"/>
    </source>
</evidence>
<dbReference type="GO" id="GO:0008299">
    <property type="term" value="P:isoprenoid biosynthetic process"/>
    <property type="evidence" value="ECO:0007669"/>
    <property type="project" value="InterPro"/>
</dbReference>
<dbReference type="Proteomes" id="UP000294513">
    <property type="component" value="Unassembled WGS sequence"/>
</dbReference>
<evidence type="ECO:0000313" key="5">
    <source>
        <dbReference type="Proteomes" id="UP000294513"/>
    </source>
</evidence>
<dbReference type="InterPro" id="IPR000092">
    <property type="entry name" value="Polyprenyl_synt"/>
</dbReference>
<dbReference type="AlphaFoldDB" id="A0A4V2YQY6"/>
<reference evidence="4 5" key="1">
    <citation type="submission" date="2019-03" db="EMBL/GenBank/DDBJ databases">
        <title>Draft genome sequences of novel Actinobacteria.</title>
        <authorList>
            <person name="Sahin N."/>
            <person name="Ay H."/>
            <person name="Saygin H."/>
        </authorList>
    </citation>
    <scope>NUCLEOTIDE SEQUENCE [LARGE SCALE GENOMIC DNA]</scope>
    <source>
        <strain evidence="4 5">H3C3</strain>
    </source>
</reference>
<dbReference type="PROSITE" id="PS00444">
    <property type="entry name" value="POLYPRENYL_SYNTHASE_2"/>
    <property type="match status" value="1"/>
</dbReference>
<dbReference type="PANTHER" id="PTHR12001">
    <property type="entry name" value="GERANYLGERANYL PYROPHOSPHATE SYNTHASE"/>
    <property type="match status" value="1"/>
</dbReference>
<dbReference type="CDD" id="cd00685">
    <property type="entry name" value="Trans_IPPS_HT"/>
    <property type="match status" value="1"/>
</dbReference>
<comment type="caution">
    <text evidence="4">The sequence shown here is derived from an EMBL/GenBank/DDBJ whole genome shotgun (WGS) entry which is preliminary data.</text>
</comment>
<comment type="similarity">
    <text evidence="3">Belongs to the FPP/GGPP synthase family.</text>
</comment>
<proteinExistence type="inferred from homology"/>
<keyword evidence="5" id="KW-1185">Reference proteome</keyword>
<evidence type="ECO:0000313" key="4">
    <source>
        <dbReference type="EMBL" id="TDD63937.1"/>
    </source>
</evidence>
<keyword evidence="3" id="KW-0808">Transferase</keyword>
<keyword evidence="1" id="KW-0479">Metal-binding</keyword>
<dbReference type="SUPFAM" id="SSF48576">
    <property type="entry name" value="Terpenoid synthases"/>
    <property type="match status" value="1"/>
</dbReference>
<dbReference type="OrthoDB" id="4497239at2"/>
<dbReference type="InterPro" id="IPR033749">
    <property type="entry name" value="Polyprenyl_synt_CS"/>
</dbReference>
<dbReference type="RefSeq" id="WP_131903128.1">
    <property type="nucleotide sequence ID" value="NZ_SMKU01000462.1"/>
</dbReference>
<dbReference type="GO" id="GO:0046872">
    <property type="term" value="F:metal ion binding"/>
    <property type="evidence" value="ECO:0007669"/>
    <property type="project" value="UniProtKB-KW"/>
</dbReference>
<dbReference type="GO" id="GO:0004659">
    <property type="term" value="F:prenyltransferase activity"/>
    <property type="evidence" value="ECO:0007669"/>
    <property type="project" value="InterPro"/>
</dbReference>
<dbReference type="PROSITE" id="PS00723">
    <property type="entry name" value="POLYPRENYL_SYNTHASE_1"/>
    <property type="match status" value="1"/>
</dbReference>
<gene>
    <name evidence="4" type="ORF">E1298_42900</name>
</gene>
<evidence type="ECO:0000256" key="3">
    <source>
        <dbReference type="RuleBase" id="RU004466"/>
    </source>
</evidence>
<organism evidence="4 5">
    <name type="scientific">Actinomadura rubrisoli</name>
    <dbReference type="NCBI Taxonomy" id="2530368"/>
    <lineage>
        <taxon>Bacteria</taxon>
        <taxon>Bacillati</taxon>
        <taxon>Actinomycetota</taxon>
        <taxon>Actinomycetes</taxon>
        <taxon>Streptosporangiales</taxon>
        <taxon>Thermomonosporaceae</taxon>
        <taxon>Actinomadura</taxon>
    </lineage>
</organism>
<keyword evidence="2" id="KW-0460">Magnesium</keyword>
<dbReference type="InterPro" id="IPR008949">
    <property type="entry name" value="Isoprenoid_synthase_dom_sf"/>
</dbReference>
<protein>
    <submittedName>
        <fullName evidence="4">Polyprenyl synthetase family protein</fullName>
    </submittedName>
</protein>
<dbReference type="Pfam" id="PF00348">
    <property type="entry name" value="polyprenyl_synt"/>
    <property type="match status" value="1"/>
</dbReference>
<dbReference type="SFLD" id="SFLDG01017">
    <property type="entry name" value="Polyprenyl_Transferase_Like"/>
    <property type="match status" value="1"/>
</dbReference>
<dbReference type="PANTHER" id="PTHR12001:SF86">
    <property type="entry name" value="GERANYLGERANYL DIPHOSPHATE SYNTHASE"/>
    <property type="match status" value="1"/>
</dbReference>
<dbReference type="EMBL" id="SMKU01000462">
    <property type="protein sequence ID" value="TDD63937.1"/>
    <property type="molecule type" value="Genomic_DNA"/>
</dbReference>
<accession>A0A4V2YQY6</accession>